<dbReference type="EMBL" id="CM055743">
    <property type="protein sequence ID" value="KAJ7999516.1"/>
    <property type="molecule type" value="Genomic_DNA"/>
</dbReference>
<gene>
    <name evidence="1" type="ORF">DPEC_G00195240</name>
</gene>
<sequence length="455" mass="50477">MTRRNALAGLGLLLLVQIATSTKLVCHMTNWSQYRPSSGKFTPDNIDPFLCTHVVYSLATINSFNQVSPIEWNDMDFYKTLNNLKNVNPLLKTLLSVGGTVNGLSPFIGMVSRPESRQAFIKSAIGYLRSHGFDGLNLAWEFPTQNGSPAGDREKFTLLTGELQKAFLDDAKDTRLTRLILSANVASLQSTVNSSYDVPQITSSLDFLNVLTYDFHGHWEKATGHNSPLYRSSFDTGTHYHFNIDSAITKWLDSGAPAEKLLMTFPTFGRTYRLTTANTGLGAPSNGPADAGPYTRDPGYWSFYEVCSFTSSARVEWIEEQKVPYAVQGSSWVGYDSKESFAAKVQWLRSKNLGGASVWSLDMDDFTGAFCADGPYPLVNHLRNSLGFAPKPSTTKAPTTTPDPILSFCMGRPDGLYVNISDNTTYFQCFRGNTYLHRCQPGLVYVDECKCCNWP</sequence>
<evidence type="ECO:0000313" key="2">
    <source>
        <dbReference type="Proteomes" id="UP001157502"/>
    </source>
</evidence>
<name>A0ACC2G7F0_DALPE</name>
<protein>
    <submittedName>
        <fullName evidence="1">Uncharacterized protein</fullName>
    </submittedName>
</protein>
<reference evidence="1" key="1">
    <citation type="submission" date="2021-05" db="EMBL/GenBank/DDBJ databases">
        <authorList>
            <person name="Pan Q."/>
            <person name="Jouanno E."/>
            <person name="Zahm M."/>
            <person name="Klopp C."/>
            <person name="Cabau C."/>
            <person name="Louis A."/>
            <person name="Berthelot C."/>
            <person name="Parey E."/>
            <person name="Roest Crollius H."/>
            <person name="Montfort J."/>
            <person name="Robinson-Rechavi M."/>
            <person name="Bouchez O."/>
            <person name="Lampietro C."/>
            <person name="Lopez Roques C."/>
            <person name="Donnadieu C."/>
            <person name="Postlethwait J."/>
            <person name="Bobe J."/>
            <person name="Dillon D."/>
            <person name="Chandos A."/>
            <person name="von Hippel F."/>
            <person name="Guiguen Y."/>
        </authorList>
    </citation>
    <scope>NUCLEOTIDE SEQUENCE</scope>
    <source>
        <strain evidence="1">YG-Jan2019</strain>
    </source>
</reference>
<accession>A0ACC2G7F0</accession>
<comment type="caution">
    <text evidence="1">The sequence shown here is derived from an EMBL/GenBank/DDBJ whole genome shotgun (WGS) entry which is preliminary data.</text>
</comment>
<organism evidence="1 2">
    <name type="scientific">Dallia pectoralis</name>
    <name type="common">Alaska blackfish</name>
    <dbReference type="NCBI Taxonomy" id="75939"/>
    <lineage>
        <taxon>Eukaryota</taxon>
        <taxon>Metazoa</taxon>
        <taxon>Chordata</taxon>
        <taxon>Craniata</taxon>
        <taxon>Vertebrata</taxon>
        <taxon>Euteleostomi</taxon>
        <taxon>Actinopterygii</taxon>
        <taxon>Neopterygii</taxon>
        <taxon>Teleostei</taxon>
        <taxon>Protacanthopterygii</taxon>
        <taxon>Esociformes</taxon>
        <taxon>Umbridae</taxon>
        <taxon>Dallia</taxon>
    </lineage>
</organism>
<evidence type="ECO:0000313" key="1">
    <source>
        <dbReference type="EMBL" id="KAJ7999516.1"/>
    </source>
</evidence>
<dbReference type="Proteomes" id="UP001157502">
    <property type="component" value="Chromosome 16"/>
</dbReference>
<proteinExistence type="predicted"/>
<keyword evidence="2" id="KW-1185">Reference proteome</keyword>